<sequence>MPGSKSWSNNDREVDVSAPPPPPPQSPPPVMDTTTIGKYIARFRNEKPQPRDARVAARESDFWWTKSPRFLRSPSPPSTWTSGGVFLFPSEEEKDKLAANTDEKEDNILAGDDIKSVDSVESNLRQGLGLWSSNSRQGTSANALEFTLAKTPEVEQSWGSMDWRSFDLEEMEEENEDPEEVIERVRRRLGWGAATSGIGLSTAPRLNPVEYPLSIDMRERRRDIGRSELGRKPPLSPGYTEKSLGSNRSILSRGSMEQERDFGGRRFEKAVSLIDAKNASVVEGKEEGNRSPDTEFAEGIYFQCGNESSMEAREDQCTHDQLPSAGVAIEGLRSNRSSAASLSSTVSKPHDNELIAPLDESHGEVLGAGSLFLGTSESNVQNEEEKSQTSRPISDHDAVDAIAEPPLLPTSSPERPELTSPSSNGCVAGRFHDSSSSSNRGDLIPTETTKTLDNLVSLVMHSWENGFFSTSGRLEAEPRDDSNSINGPAVTPNVNLAKKTSNKTNEDKEAVVMVEIIAEGSVPTHTLFKEMSTQPDSEDEEDGDVPREEDDQIAQMLLERISRLEEALRRIDS</sequence>
<feature type="region of interest" description="Disordered" evidence="1">
    <location>
        <begin position="378"/>
        <end position="445"/>
    </location>
</feature>
<protein>
    <submittedName>
        <fullName evidence="2">Uncharacterized protein</fullName>
    </submittedName>
</protein>
<dbReference type="EMBL" id="JAACNO010000208">
    <property type="protein sequence ID" value="KAF4148920.1"/>
    <property type="molecule type" value="Genomic_DNA"/>
</dbReference>
<name>A0A8S9V7F2_PHYIN</name>
<feature type="region of interest" description="Disordered" evidence="1">
    <location>
        <begin position="523"/>
        <end position="550"/>
    </location>
</feature>
<dbReference type="AlphaFoldDB" id="A0A8S9V7F2"/>
<evidence type="ECO:0000313" key="3">
    <source>
        <dbReference type="Proteomes" id="UP000704712"/>
    </source>
</evidence>
<feature type="region of interest" description="Disordered" evidence="1">
    <location>
        <begin position="1"/>
        <end position="33"/>
    </location>
</feature>
<feature type="compositionally biased region" description="Basic and acidic residues" evidence="1">
    <location>
        <begin position="383"/>
        <end position="399"/>
    </location>
</feature>
<gene>
    <name evidence="2" type="ORF">GN958_ATG01899</name>
</gene>
<feature type="compositionally biased region" description="Polar residues" evidence="1">
    <location>
        <begin position="409"/>
        <end position="425"/>
    </location>
</feature>
<feature type="region of interest" description="Disordered" evidence="1">
    <location>
        <begin position="224"/>
        <end position="246"/>
    </location>
</feature>
<feature type="compositionally biased region" description="Polar residues" evidence="1">
    <location>
        <begin position="434"/>
        <end position="445"/>
    </location>
</feature>
<evidence type="ECO:0000313" key="2">
    <source>
        <dbReference type="EMBL" id="KAF4148920.1"/>
    </source>
</evidence>
<dbReference type="Proteomes" id="UP000704712">
    <property type="component" value="Unassembled WGS sequence"/>
</dbReference>
<accession>A0A8S9V7F2</accession>
<feature type="compositionally biased region" description="Acidic residues" evidence="1">
    <location>
        <begin position="536"/>
        <end position="550"/>
    </location>
</feature>
<evidence type="ECO:0000256" key="1">
    <source>
        <dbReference type="SAM" id="MobiDB-lite"/>
    </source>
</evidence>
<organism evidence="2 3">
    <name type="scientific">Phytophthora infestans</name>
    <name type="common">Potato late blight agent</name>
    <name type="synonym">Botrytis infestans</name>
    <dbReference type="NCBI Taxonomy" id="4787"/>
    <lineage>
        <taxon>Eukaryota</taxon>
        <taxon>Sar</taxon>
        <taxon>Stramenopiles</taxon>
        <taxon>Oomycota</taxon>
        <taxon>Peronosporomycetes</taxon>
        <taxon>Peronosporales</taxon>
        <taxon>Peronosporaceae</taxon>
        <taxon>Phytophthora</taxon>
    </lineage>
</organism>
<proteinExistence type="predicted"/>
<reference evidence="2" key="1">
    <citation type="submission" date="2020-03" db="EMBL/GenBank/DDBJ databases">
        <title>Hybrid Assembly of Korean Phytophthora infestans isolates.</title>
        <authorList>
            <person name="Prokchorchik M."/>
            <person name="Lee Y."/>
            <person name="Seo J."/>
            <person name="Cho J.-H."/>
            <person name="Park Y.-E."/>
            <person name="Jang D.-C."/>
            <person name="Im J.-S."/>
            <person name="Choi J.-G."/>
            <person name="Park H.-J."/>
            <person name="Lee G.-B."/>
            <person name="Lee Y.-G."/>
            <person name="Hong S.-Y."/>
            <person name="Cho K."/>
            <person name="Sohn K.H."/>
        </authorList>
    </citation>
    <scope>NUCLEOTIDE SEQUENCE</scope>
    <source>
        <strain evidence="2">KR_2_A2</strain>
    </source>
</reference>
<feature type="compositionally biased region" description="Pro residues" evidence="1">
    <location>
        <begin position="18"/>
        <end position="30"/>
    </location>
</feature>
<comment type="caution">
    <text evidence="2">The sequence shown here is derived from an EMBL/GenBank/DDBJ whole genome shotgun (WGS) entry which is preliminary data.</text>
</comment>